<protein>
    <recommendedName>
        <fullName evidence="1">4Fe-4S ferredoxin-type domain-containing protein</fullName>
    </recommendedName>
</protein>
<dbReference type="Gene3D" id="3.30.70.20">
    <property type="match status" value="1"/>
</dbReference>
<gene>
    <name evidence="2" type="ORF">S06H3_20635</name>
</gene>
<feature type="domain" description="4Fe-4S ferredoxin-type" evidence="1">
    <location>
        <begin position="90"/>
        <end position="119"/>
    </location>
</feature>
<dbReference type="SUPFAM" id="SSF54862">
    <property type="entry name" value="4Fe-4S ferredoxins"/>
    <property type="match status" value="1"/>
</dbReference>
<feature type="non-terminal residue" evidence="2">
    <location>
        <position position="1"/>
    </location>
</feature>
<evidence type="ECO:0000259" key="1">
    <source>
        <dbReference type="PROSITE" id="PS51379"/>
    </source>
</evidence>
<accession>X1MBL9</accession>
<proteinExistence type="predicted"/>
<comment type="caution">
    <text evidence="2">The sequence shown here is derived from an EMBL/GenBank/DDBJ whole genome shotgun (WGS) entry which is preliminary data.</text>
</comment>
<evidence type="ECO:0000313" key="2">
    <source>
        <dbReference type="EMBL" id="GAI15471.1"/>
    </source>
</evidence>
<organism evidence="2">
    <name type="scientific">marine sediment metagenome</name>
    <dbReference type="NCBI Taxonomy" id="412755"/>
    <lineage>
        <taxon>unclassified sequences</taxon>
        <taxon>metagenomes</taxon>
        <taxon>ecological metagenomes</taxon>
    </lineage>
</organism>
<sequence>TDALALAAAVIPSATSNEISRLFKVPLNPDGFFLEAHVKLRPVDFAADGVFLCGIAHYPKHISETISQAYGAAGRAATILSKDSVTASGAICEVNESECVGCGACQAVCKYGAIELHDTPQVLISR</sequence>
<dbReference type="PROSITE" id="PS51379">
    <property type="entry name" value="4FE4S_FER_2"/>
    <property type="match status" value="1"/>
</dbReference>
<dbReference type="EMBL" id="BARV01010713">
    <property type="protein sequence ID" value="GAI15471.1"/>
    <property type="molecule type" value="Genomic_DNA"/>
</dbReference>
<dbReference type="Pfam" id="PF00037">
    <property type="entry name" value="Fer4"/>
    <property type="match status" value="1"/>
</dbReference>
<dbReference type="AlphaFoldDB" id="X1MBL9"/>
<name>X1MBL9_9ZZZZ</name>
<dbReference type="InterPro" id="IPR017896">
    <property type="entry name" value="4Fe4S_Fe-S-bd"/>
</dbReference>
<reference evidence="2" key="1">
    <citation type="journal article" date="2014" name="Front. Microbiol.">
        <title>High frequency of phylogenetically diverse reductive dehalogenase-homologous genes in deep subseafloor sedimentary metagenomes.</title>
        <authorList>
            <person name="Kawai M."/>
            <person name="Futagami T."/>
            <person name="Toyoda A."/>
            <person name="Takaki Y."/>
            <person name="Nishi S."/>
            <person name="Hori S."/>
            <person name="Arai W."/>
            <person name="Tsubouchi T."/>
            <person name="Morono Y."/>
            <person name="Uchiyama I."/>
            <person name="Ito T."/>
            <person name="Fujiyama A."/>
            <person name="Inagaki F."/>
            <person name="Takami H."/>
        </authorList>
    </citation>
    <scope>NUCLEOTIDE SEQUENCE</scope>
    <source>
        <strain evidence="2">Expedition CK06-06</strain>
    </source>
</reference>